<feature type="transmembrane region" description="Helical" evidence="9">
    <location>
        <begin position="259"/>
        <end position="276"/>
    </location>
</feature>
<comment type="similarity">
    <text evidence="2">Belongs to the EamA transporter family.</text>
</comment>
<feature type="transmembrane region" description="Helical" evidence="9">
    <location>
        <begin position="203"/>
        <end position="222"/>
    </location>
</feature>
<keyword evidence="5 9" id="KW-0812">Transmembrane</keyword>
<dbReference type="SUPFAM" id="SSF103481">
    <property type="entry name" value="Multidrug resistance efflux transporter EmrE"/>
    <property type="match status" value="2"/>
</dbReference>
<protein>
    <submittedName>
        <fullName evidence="11">Permeases of the drug/metabolite transporter (DMT) superfamily</fullName>
    </submittedName>
</protein>
<dbReference type="HOGENOM" id="CLU_085269_0_0_6"/>
<keyword evidence="8 9" id="KW-0472">Membrane</keyword>
<evidence type="ECO:0000256" key="7">
    <source>
        <dbReference type="ARBA" id="ARBA00022989"/>
    </source>
</evidence>
<dbReference type="InterPro" id="IPR004779">
    <property type="entry name" value="CO/AA/NH_transpt"/>
</dbReference>
<keyword evidence="4" id="KW-1003">Cell membrane</keyword>
<feature type="transmembrane region" description="Helical" evidence="9">
    <location>
        <begin position="175"/>
        <end position="191"/>
    </location>
</feature>
<evidence type="ECO:0000256" key="1">
    <source>
        <dbReference type="ARBA" id="ARBA00004651"/>
    </source>
</evidence>
<dbReference type="AlphaFoldDB" id="A0A076LNZ2"/>
<keyword evidence="3" id="KW-0813">Transport</keyword>
<name>A0A076LNZ2_9GAMM</name>
<dbReference type="GO" id="GO:0005886">
    <property type="term" value="C:plasma membrane"/>
    <property type="evidence" value="ECO:0007669"/>
    <property type="project" value="UniProtKB-SubCell"/>
</dbReference>
<dbReference type="Proteomes" id="UP000028681">
    <property type="component" value="Chromosome"/>
</dbReference>
<gene>
    <name evidence="11" type="ORF">ETEE_1902</name>
</gene>
<keyword evidence="6" id="KW-0677">Repeat</keyword>
<dbReference type="NCBIfam" id="TIGR00950">
    <property type="entry name" value="2A78"/>
    <property type="match status" value="1"/>
</dbReference>
<feature type="transmembrane region" description="Helical" evidence="9">
    <location>
        <begin position="112"/>
        <end position="130"/>
    </location>
</feature>
<evidence type="ECO:0000256" key="6">
    <source>
        <dbReference type="ARBA" id="ARBA00022737"/>
    </source>
</evidence>
<feature type="domain" description="EamA" evidence="10">
    <location>
        <begin position="139"/>
        <end position="273"/>
    </location>
</feature>
<evidence type="ECO:0000256" key="8">
    <source>
        <dbReference type="ARBA" id="ARBA00023136"/>
    </source>
</evidence>
<evidence type="ECO:0000259" key="10">
    <source>
        <dbReference type="Pfam" id="PF00892"/>
    </source>
</evidence>
<sequence length="299" mass="33518">MFLLLATTLLWAFSFSLIGVYLAGQVDSWFAVLARVALATLVFLPFLRWRGVRPRQALAYMLVGAFQLGLMYLFYYPAFLYLTVPEVLLFTILTPLYVTLIYDLLQGRRLRPGYLGSALLAVLGALIIRYNPLSSQFLLGFALIQGANLCFALGQVGYKRLMEVMPLPQHRAFSWFYLGALMVALPAWWLYGNPHRLPATPLQWGILLWLGIGASGLGYFMWNYGATQVDAGTLAIMNNALIPAGLLVNLAIWQQHPDWIRLTLGGTVIALSLWVHRRWIVPHHGQTAGRRRRGGAPAE</sequence>
<feature type="transmembrane region" description="Helical" evidence="9">
    <location>
        <begin position="87"/>
        <end position="105"/>
    </location>
</feature>
<keyword evidence="7 9" id="KW-1133">Transmembrane helix</keyword>
<dbReference type="KEGG" id="ete:ETEE_1902"/>
<dbReference type="Pfam" id="PF00892">
    <property type="entry name" value="EamA"/>
    <property type="match status" value="2"/>
</dbReference>
<evidence type="ECO:0000313" key="11">
    <source>
        <dbReference type="EMBL" id="AIJ08348.1"/>
    </source>
</evidence>
<dbReference type="EMBL" id="CP006664">
    <property type="protein sequence ID" value="AIJ08348.1"/>
    <property type="molecule type" value="Genomic_DNA"/>
</dbReference>
<feature type="transmembrane region" description="Helical" evidence="9">
    <location>
        <begin position="234"/>
        <end position="253"/>
    </location>
</feature>
<reference evidence="11 12" key="1">
    <citation type="journal article" date="2012" name="PLoS ONE">
        <title>Edwardsiella comparative phylogenomics reveal the new intra/inter-species taxonomic relationships, virulence evolution and niche adaptation mechanisms.</title>
        <authorList>
            <person name="Yang M."/>
            <person name="Lv Y."/>
            <person name="Xiao J."/>
            <person name="Wu H."/>
            <person name="Zheng H."/>
            <person name="Liu Q."/>
            <person name="Zhang Y."/>
            <person name="Wang Q."/>
        </authorList>
    </citation>
    <scope>NUCLEOTIDE SEQUENCE [LARGE SCALE GENOMIC DNA]</scope>
    <source>
        <strain evidence="12">080813</strain>
    </source>
</reference>
<organism evidence="11 12">
    <name type="scientific">Edwardsiella anguillarum ET080813</name>
    <dbReference type="NCBI Taxonomy" id="667120"/>
    <lineage>
        <taxon>Bacteria</taxon>
        <taxon>Pseudomonadati</taxon>
        <taxon>Pseudomonadota</taxon>
        <taxon>Gammaproteobacteria</taxon>
        <taxon>Enterobacterales</taxon>
        <taxon>Hafniaceae</taxon>
        <taxon>Edwardsiella</taxon>
    </lineage>
</organism>
<dbReference type="PANTHER" id="PTHR22911:SF130">
    <property type="entry name" value="BIOTIN TRANSPORTER"/>
    <property type="match status" value="1"/>
</dbReference>
<comment type="subcellular location">
    <subcellularLocation>
        <location evidence="1">Cell membrane</location>
        <topology evidence="1">Multi-pass membrane protein</topology>
    </subcellularLocation>
</comment>
<dbReference type="PANTHER" id="PTHR22911">
    <property type="entry name" value="ACYL-MALONYL CONDENSING ENZYME-RELATED"/>
    <property type="match status" value="1"/>
</dbReference>
<feature type="transmembrane region" description="Helical" evidence="9">
    <location>
        <begin position="136"/>
        <end position="154"/>
    </location>
</feature>
<evidence type="ECO:0000256" key="9">
    <source>
        <dbReference type="SAM" id="Phobius"/>
    </source>
</evidence>
<dbReference type="InterPro" id="IPR037185">
    <property type="entry name" value="EmrE-like"/>
</dbReference>
<evidence type="ECO:0000256" key="4">
    <source>
        <dbReference type="ARBA" id="ARBA00022475"/>
    </source>
</evidence>
<proteinExistence type="inferred from homology"/>
<evidence type="ECO:0000256" key="2">
    <source>
        <dbReference type="ARBA" id="ARBA00007362"/>
    </source>
</evidence>
<feature type="transmembrane region" description="Helical" evidence="9">
    <location>
        <begin position="29"/>
        <end position="46"/>
    </location>
</feature>
<evidence type="ECO:0000256" key="3">
    <source>
        <dbReference type="ARBA" id="ARBA00022448"/>
    </source>
</evidence>
<feature type="transmembrane region" description="Helical" evidence="9">
    <location>
        <begin position="58"/>
        <end position="75"/>
    </location>
</feature>
<evidence type="ECO:0000313" key="12">
    <source>
        <dbReference type="Proteomes" id="UP000028681"/>
    </source>
</evidence>
<dbReference type="InterPro" id="IPR000620">
    <property type="entry name" value="EamA_dom"/>
</dbReference>
<evidence type="ECO:0000256" key="5">
    <source>
        <dbReference type="ARBA" id="ARBA00022692"/>
    </source>
</evidence>
<accession>A0A076LNZ2</accession>
<feature type="domain" description="EamA" evidence="10">
    <location>
        <begin position="2"/>
        <end position="129"/>
    </location>
</feature>